<keyword evidence="2" id="KW-1185">Reference proteome</keyword>
<gene>
    <name evidence="1" type="ORF">EJ02DRAFT_493622</name>
</gene>
<proteinExistence type="predicted"/>
<dbReference type="Proteomes" id="UP000800038">
    <property type="component" value="Unassembled WGS sequence"/>
</dbReference>
<dbReference type="InterPro" id="IPR027417">
    <property type="entry name" value="P-loop_NTPase"/>
</dbReference>
<dbReference type="EMBL" id="ML976002">
    <property type="protein sequence ID" value="KAF1946555.1"/>
    <property type="molecule type" value="Genomic_DNA"/>
</dbReference>
<protein>
    <recommendedName>
        <fullName evidence="3">AAA+ ATPase domain-containing protein</fullName>
    </recommendedName>
</protein>
<sequence>AKEELRNVPLVWWNVKQHMGQMNAGLQQYAVMGNVPKDEKGSYAQPVLLNTNSPWSAFLCGSQGSGKSHALSCMLEDCLLVDPNIGQNPLPLAGIVFHYDRSQGSDVCEAAYLCSSVPTKVLVSASNYGRLKGQYEAIARQCKTTIEVLKKILRDMAIETGGLGIFNYDVFTGKLDDAGFSDVQNNPLNQRLDLLETFVDVKPRDTTAKVEGKLVTKKHVRNPKRSKAKADMLRREPGTLTIIDLTDPVVDSDSACALFDICLSIFISQTTCGKIIALDEAHNYMGGNNAAAANFTERLLKSIREQRHQGARVVIATQEPSIDPRLLDLCNVTMVHRCTSPAWFAILKEHLAALSGKDGVHVFGEIVQLKTGECLLFCPTAAIAIDEKMHGITSMNTGYFKFRTRKRITADGGRSKLADDGISGYVDLGKVTSGIL</sequence>
<evidence type="ECO:0008006" key="3">
    <source>
        <dbReference type="Google" id="ProtNLM"/>
    </source>
</evidence>
<evidence type="ECO:0000313" key="1">
    <source>
        <dbReference type="EMBL" id="KAF1946555.1"/>
    </source>
</evidence>
<feature type="non-terminal residue" evidence="1">
    <location>
        <position position="1"/>
    </location>
</feature>
<accession>A0A6A5T0P2</accession>
<organism evidence="1 2">
    <name type="scientific">Clathrospora elynae</name>
    <dbReference type="NCBI Taxonomy" id="706981"/>
    <lineage>
        <taxon>Eukaryota</taxon>
        <taxon>Fungi</taxon>
        <taxon>Dikarya</taxon>
        <taxon>Ascomycota</taxon>
        <taxon>Pezizomycotina</taxon>
        <taxon>Dothideomycetes</taxon>
        <taxon>Pleosporomycetidae</taxon>
        <taxon>Pleosporales</taxon>
        <taxon>Diademaceae</taxon>
        <taxon>Clathrospora</taxon>
    </lineage>
</organism>
<dbReference type="SUPFAM" id="SSF52540">
    <property type="entry name" value="P-loop containing nucleoside triphosphate hydrolases"/>
    <property type="match status" value="1"/>
</dbReference>
<name>A0A6A5T0P2_9PLEO</name>
<reference evidence="1" key="1">
    <citation type="journal article" date="2020" name="Stud. Mycol.">
        <title>101 Dothideomycetes genomes: a test case for predicting lifestyles and emergence of pathogens.</title>
        <authorList>
            <person name="Haridas S."/>
            <person name="Albert R."/>
            <person name="Binder M."/>
            <person name="Bloem J."/>
            <person name="Labutti K."/>
            <person name="Salamov A."/>
            <person name="Andreopoulos B."/>
            <person name="Baker S."/>
            <person name="Barry K."/>
            <person name="Bills G."/>
            <person name="Bluhm B."/>
            <person name="Cannon C."/>
            <person name="Castanera R."/>
            <person name="Culley D."/>
            <person name="Daum C."/>
            <person name="Ezra D."/>
            <person name="Gonzalez J."/>
            <person name="Henrissat B."/>
            <person name="Kuo A."/>
            <person name="Liang C."/>
            <person name="Lipzen A."/>
            <person name="Lutzoni F."/>
            <person name="Magnuson J."/>
            <person name="Mondo S."/>
            <person name="Nolan M."/>
            <person name="Ohm R."/>
            <person name="Pangilinan J."/>
            <person name="Park H.-J."/>
            <person name="Ramirez L."/>
            <person name="Alfaro M."/>
            <person name="Sun H."/>
            <person name="Tritt A."/>
            <person name="Yoshinaga Y."/>
            <person name="Zwiers L.-H."/>
            <person name="Turgeon B."/>
            <person name="Goodwin S."/>
            <person name="Spatafora J."/>
            <person name="Crous P."/>
            <person name="Grigoriev I."/>
        </authorList>
    </citation>
    <scope>NUCLEOTIDE SEQUENCE</scope>
    <source>
        <strain evidence="1">CBS 161.51</strain>
    </source>
</reference>
<dbReference type="Gene3D" id="3.40.50.300">
    <property type="entry name" value="P-loop containing nucleotide triphosphate hydrolases"/>
    <property type="match status" value="1"/>
</dbReference>
<evidence type="ECO:0000313" key="2">
    <source>
        <dbReference type="Proteomes" id="UP000800038"/>
    </source>
</evidence>
<dbReference type="OrthoDB" id="2316594at2759"/>
<dbReference type="AlphaFoldDB" id="A0A6A5T0P2"/>